<dbReference type="SUPFAM" id="SSF51064">
    <property type="entry name" value="Head domain of nucleotide exchange factor GrpE"/>
    <property type="match status" value="1"/>
</dbReference>
<dbReference type="EMBL" id="JBGFFE010000004">
    <property type="protein sequence ID" value="MEY8762969.1"/>
    <property type="molecule type" value="Genomic_DNA"/>
</dbReference>
<dbReference type="Gene3D" id="3.90.20.20">
    <property type="match status" value="1"/>
</dbReference>
<dbReference type="Proteomes" id="UP001565220">
    <property type="component" value="Unassembled WGS sequence"/>
</dbReference>
<evidence type="ECO:0000256" key="3">
    <source>
        <dbReference type="HAMAP-Rule" id="MF_01151"/>
    </source>
</evidence>
<evidence type="ECO:0000256" key="5">
    <source>
        <dbReference type="RuleBase" id="RU004478"/>
    </source>
</evidence>
<dbReference type="NCBIfam" id="NF010757">
    <property type="entry name" value="PRK14160.1"/>
    <property type="match status" value="1"/>
</dbReference>
<evidence type="ECO:0000256" key="1">
    <source>
        <dbReference type="ARBA" id="ARBA00009054"/>
    </source>
</evidence>
<comment type="similarity">
    <text evidence="1 3 5">Belongs to the GrpE family.</text>
</comment>
<comment type="caution">
    <text evidence="7">The sequence shown here is derived from an EMBL/GenBank/DDBJ whole genome shotgun (WGS) entry which is preliminary data.</text>
</comment>
<name>A0ABV4DUP7_9CLOT</name>
<dbReference type="HAMAP" id="MF_01151">
    <property type="entry name" value="GrpE"/>
    <property type="match status" value="1"/>
</dbReference>
<evidence type="ECO:0000256" key="4">
    <source>
        <dbReference type="RuleBase" id="RU000639"/>
    </source>
</evidence>
<keyword evidence="2 3" id="KW-0143">Chaperone</keyword>
<organism evidence="7 8">
    <name type="scientific">Clostridium lapidicellarium</name>
    <dbReference type="NCBI Taxonomy" id="3240931"/>
    <lineage>
        <taxon>Bacteria</taxon>
        <taxon>Bacillati</taxon>
        <taxon>Bacillota</taxon>
        <taxon>Clostridia</taxon>
        <taxon>Eubacteriales</taxon>
        <taxon>Clostridiaceae</taxon>
        <taxon>Clostridium</taxon>
    </lineage>
</organism>
<keyword evidence="3" id="KW-0963">Cytoplasm</keyword>
<evidence type="ECO:0000313" key="8">
    <source>
        <dbReference type="Proteomes" id="UP001565220"/>
    </source>
</evidence>
<evidence type="ECO:0000256" key="2">
    <source>
        <dbReference type="ARBA" id="ARBA00023186"/>
    </source>
</evidence>
<feature type="compositionally biased region" description="Basic and acidic residues" evidence="6">
    <location>
        <begin position="27"/>
        <end position="88"/>
    </location>
</feature>
<sequence length="250" mass="29071">MLKDEDMNAQNGENKNAGEKPDEDIESEKCCSTDKKVDLDEKSQESDSKNVDEKEKKDEEEKSECKSETKESKSQEKETEEKKLDEIQEKRKKLQKELKKENFRLKDENSKIMNKFNAIQDRLSRTTAEYDNFRKRTSKEKEGIYSDACKDILKEILPVLDNLERAVKVEGNAEDLKKGVEMTMRQFNAALKKLDVEEIPTEGEFDPNIHNAVMHVEDDKCDKNSIVEVFQKGYKRGDKIIRYSMVKVAN</sequence>
<dbReference type="CDD" id="cd00446">
    <property type="entry name" value="GrpE"/>
    <property type="match status" value="1"/>
</dbReference>
<accession>A0ABV4DUP7</accession>
<keyword evidence="8" id="KW-1185">Reference proteome</keyword>
<evidence type="ECO:0000256" key="6">
    <source>
        <dbReference type="SAM" id="MobiDB-lite"/>
    </source>
</evidence>
<dbReference type="Gene3D" id="2.30.22.10">
    <property type="entry name" value="Head domain of nucleotide exchange factor GrpE"/>
    <property type="match status" value="1"/>
</dbReference>
<feature type="region of interest" description="Disordered" evidence="6">
    <location>
        <begin position="1"/>
        <end position="88"/>
    </location>
</feature>
<dbReference type="PROSITE" id="PS01071">
    <property type="entry name" value="GRPE"/>
    <property type="match status" value="1"/>
</dbReference>
<proteinExistence type="inferred from homology"/>
<dbReference type="InterPro" id="IPR009012">
    <property type="entry name" value="GrpE_head"/>
</dbReference>
<evidence type="ECO:0000313" key="7">
    <source>
        <dbReference type="EMBL" id="MEY8762969.1"/>
    </source>
</evidence>
<dbReference type="InterPro" id="IPR013805">
    <property type="entry name" value="GrpE_CC"/>
</dbReference>
<comment type="function">
    <text evidence="3 4">Participates actively in the response to hyperosmotic and heat shock by preventing the aggregation of stress-denatured proteins, in association with DnaK and GrpE. It is the nucleotide exchange factor for DnaK and may function as a thermosensor. Unfolded proteins bind initially to DnaJ; upon interaction with the DnaJ-bound protein, DnaK hydrolyzes its bound ATP, resulting in the formation of a stable complex. GrpE releases ADP from DnaK; ATP binding to DnaK triggers the release of the substrate protein, thus completing the reaction cycle. Several rounds of ATP-dependent interactions between DnaJ, DnaK and GrpE are required for fully efficient folding.</text>
</comment>
<protein>
    <recommendedName>
        <fullName evidence="3 4">Protein GrpE</fullName>
    </recommendedName>
    <alternativeName>
        <fullName evidence="3">HSP-70 cofactor</fullName>
    </alternativeName>
</protein>
<comment type="subcellular location">
    <subcellularLocation>
        <location evidence="3">Cytoplasm</location>
    </subcellularLocation>
</comment>
<dbReference type="PRINTS" id="PR00773">
    <property type="entry name" value="GRPEPROTEIN"/>
</dbReference>
<dbReference type="SUPFAM" id="SSF58014">
    <property type="entry name" value="Coiled-coil domain of nucleotide exchange factor GrpE"/>
    <property type="match status" value="1"/>
</dbReference>
<dbReference type="InterPro" id="IPR000740">
    <property type="entry name" value="GrpE"/>
</dbReference>
<keyword evidence="3 4" id="KW-0346">Stress response</keyword>
<dbReference type="Pfam" id="PF01025">
    <property type="entry name" value="GrpE"/>
    <property type="match status" value="1"/>
</dbReference>
<gene>
    <name evidence="3 7" type="primary">grpE</name>
    <name evidence="7" type="ORF">AB8S09_04805</name>
</gene>
<dbReference type="PANTHER" id="PTHR21237">
    <property type="entry name" value="GRPE PROTEIN"/>
    <property type="match status" value="1"/>
</dbReference>
<dbReference type="PANTHER" id="PTHR21237:SF23">
    <property type="entry name" value="GRPE PROTEIN HOMOLOG, MITOCHONDRIAL"/>
    <property type="match status" value="1"/>
</dbReference>
<comment type="subunit">
    <text evidence="3">Homodimer.</text>
</comment>
<reference evidence="7 8" key="1">
    <citation type="submission" date="2024-08" db="EMBL/GenBank/DDBJ databases">
        <title>Clostridium lapicellarii sp. nov., and Clostridium renhuaiense sp. nov., two species isolated from the mud in a fermentation cellar used for producing sauce-flavour Chinese liquors.</title>
        <authorList>
            <person name="Yang F."/>
            <person name="Wang H."/>
            <person name="Chen L.Q."/>
            <person name="Zhou N."/>
            <person name="Lu J.J."/>
            <person name="Pu X.X."/>
            <person name="Wan B."/>
            <person name="Wang L."/>
            <person name="Liu S.J."/>
        </authorList>
    </citation>
    <scope>NUCLEOTIDE SEQUENCE [LARGE SCALE GENOMIC DNA]</scope>
    <source>
        <strain evidence="7 8">MT-113</strain>
    </source>
</reference>